<evidence type="ECO:0000256" key="1">
    <source>
        <dbReference type="SAM" id="MobiDB-lite"/>
    </source>
</evidence>
<gene>
    <name evidence="2" type="ORF">ACFFX0_32500</name>
</gene>
<dbReference type="Proteomes" id="UP001589575">
    <property type="component" value="Unassembled WGS sequence"/>
</dbReference>
<organism evidence="2 3">
    <name type="scientific">Citricoccus parietis</name>
    <dbReference type="NCBI Taxonomy" id="592307"/>
    <lineage>
        <taxon>Bacteria</taxon>
        <taxon>Bacillati</taxon>
        <taxon>Actinomycetota</taxon>
        <taxon>Actinomycetes</taxon>
        <taxon>Micrococcales</taxon>
        <taxon>Micrococcaceae</taxon>
        <taxon>Citricoccus</taxon>
    </lineage>
</organism>
<protein>
    <submittedName>
        <fullName evidence="2">Uncharacterized protein</fullName>
    </submittedName>
</protein>
<feature type="compositionally biased region" description="Polar residues" evidence="1">
    <location>
        <begin position="98"/>
        <end position="108"/>
    </location>
</feature>
<comment type="caution">
    <text evidence="2">The sequence shown here is derived from an EMBL/GenBank/DDBJ whole genome shotgun (WGS) entry which is preliminary data.</text>
</comment>
<feature type="region of interest" description="Disordered" evidence="1">
    <location>
        <begin position="97"/>
        <end position="116"/>
    </location>
</feature>
<accession>A0ABV5G9L7</accession>
<keyword evidence="3" id="KW-1185">Reference proteome</keyword>
<proteinExistence type="predicted"/>
<evidence type="ECO:0000313" key="2">
    <source>
        <dbReference type="EMBL" id="MFB9075632.1"/>
    </source>
</evidence>
<reference evidence="2 3" key="1">
    <citation type="submission" date="2024-09" db="EMBL/GenBank/DDBJ databases">
        <authorList>
            <person name="Sun Q."/>
            <person name="Mori K."/>
        </authorList>
    </citation>
    <scope>NUCLEOTIDE SEQUENCE [LARGE SCALE GENOMIC DNA]</scope>
    <source>
        <strain evidence="2 3">CCM 7609</strain>
    </source>
</reference>
<sequence length="139" mass="15078">MRLRRLVLLGIGRLVPKPKTHGSQRVGADCAQGRVLRDRRDFDISEEDAVHSGTSPSPGTRLLRVEVMPALPVELAMESASPRSTLPRSRTRLACTMLSKSPMPTTGVASPEAVGEEGHRHNGFHIESRGAFASVINEC</sequence>
<evidence type="ECO:0000313" key="3">
    <source>
        <dbReference type="Proteomes" id="UP001589575"/>
    </source>
</evidence>
<name>A0ABV5G9L7_9MICC</name>
<dbReference type="EMBL" id="JBHMFI010000023">
    <property type="protein sequence ID" value="MFB9075632.1"/>
    <property type="molecule type" value="Genomic_DNA"/>
</dbReference>